<keyword evidence="2" id="KW-0677">Repeat</keyword>
<accession>A0A563ERC0</accession>
<dbReference type="InterPro" id="IPR051677">
    <property type="entry name" value="AfsR-DnrI-RedD_regulator"/>
</dbReference>
<dbReference type="InterPro" id="IPR027417">
    <property type="entry name" value="P-loop_NTPase"/>
</dbReference>
<dbReference type="GO" id="GO:0000160">
    <property type="term" value="P:phosphorelay signal transduction system"/>
    <property type="evidence" value="ECO:0007669"/>
    <property type="project" value="InterPro"/>
</dbReference>
<dbReference type="InterPro" id="IPR019734">
    <property type="entry name" value="TPR_rpt"/>
</dbReference>
<keyword evidence="5" id="KW-0804">Transcription</keyword>
<dbReference type="Gene3D" id="1.10.8.430">
    <property type="entry name" value="Helical domain of apoptotic protease-activating factors"/>
    <property type="match status" value="1"/>
</dbReference>
<evidence type="ECO:0000256" key="2">
    <source>
        <dbReference type="ARBA" id="ARBA00022737"/>
    </source>
</evidence>
<evidence type="ECO:0000256" key="3">
    <source>
        <dbReference type="ARBA" id="ARBA00023015"/>
    </source>
</evidence>
<dbReference type="InterPro" id="IPR001867">
    <property type="entry name" value="OmpR/PhoB-type_DNA-bd"/>
</dbReference>
<keyword evidence="6" id="KW-0802">TPR repeat</keyword>
<protein>
    <submittedName>
        <fullName evidence="9">Tetratricopeptide repeat protein</fullName>
    </submittedName>
</protein>
<dbReference type="InterPro" id="IPR011990">
    <property type="entry name" value="TPR-like_helical_dom_sf"/>
</dbReference>
<dbReference type="InterPro" id="IPR042197">
    <property type="entry name" value="Apaf_helical"/>
</dbReference>
<dbReference type="Proteomes" id="UP000316639">
    <property type="component" value="Unassembled WGS sequence"/>
</dbReference>
<dbReference type="Gene3D" id="1.25.40.10">
    <property type="entry name" value="Tetratricopeptide repeat domain"/>
    <property type="match status" value="3"/>
</dbReference>
<comment type="caution">
    <text evidence="9">The sequence shown here is derived from an EMBL/GenBank/DDBJ whole genome shotgun (WGS) entry which is preliminary data.</text>
</comment>
<dbReference type="PRINTS" id="PR00364">
    <property type="entry name" value="DISEASERSIST"/>
</dbReference>
<dbReference type="Gene3D" id="1.10.10.10">
    <property type="entry name" value="Winged helix-like DNA-binding domain superfamily/Winged helix DNA-binding domain"/>
    <property type="match status" value="1"/>
</dbReference>
<dbReference type="PROSITE" id="PS51755">
    <property type="entry name" value="OMPR_PHOB"/>
    <property type="match status" value="1"/>
</dbReference>
<dbReference type="SUPFAM" id="SSF48452">
    <property type="entry name" value="TPR-like"/>
    <property type="match status" value="4"/>
</dbReference>
<dbReference type="InterPro" id="IPR002182">
    <property type="entry name" value="NB-ARC"/>
</dbReference>
<evidence type="ECO:0000256" key="5">
    <source>
        <dbReference type="ARBA" id="ARBA00023163"/>
    </source>
</evidence>
<feature type="repeat" description="TPR" evidence="6">
    <location>
        <begin position="818"/>
        <end position="851"/>
    </location>
</feature>
<dbReference type="PANTHER" id="PTHR35807:SF1">
    <property type="entry name" value="TRANSCRIPTIONAL REGULATOR REDD"/>
    <property type="match status" value="1"/>
</dbReference>
<feature type="repeat" description="TPR" evidence="6">
    <location>
        <begin position="738"/>
        <end position="771"/>
    </location>
</feature>
<dbReference type="SUPFAM" id="SSF46894">
    <property type="entry name" value="C-terminal effector domain of the bipartite response regulators"/>
    <property type="match status" value="1"/>
</dbReference>
<dbReference type="Gene3D" id="3.40.50.300">
    <property type="entry name" value="P-loop containing nucleotide triphosphate hydrolases"/>
    <property type="match status" value="1"/>
</dbReference>
<dbReference type="Pfam" id="PF00931">
    <property type="entry name" value="NB-ARC"/>
    <property type="match status" value="1"/>
</dbReference>
<dbReference type="SMART" id="SM00862">
    <property type="entry name" value="Trans_reg_C"/>
    <property type="match status" value="1"/>
</dbReference>
<dbReference type="InterPro" id="IPR016032">
    <property type="entry name" value="Sig_transdc_resp-reg_C-effctor"/>
</dbReference>
<dbReference type="SMART" id="SM00028">
    <property type="entry name" value="TPR"/>
    <property type="match status" value="5"/>
</dbReference>
<dbReference type="CDD" id="cd15831">
    <property type="entry name" value="BTAD"/>
    <property type="match status" value="1"/>
</dbReference>
<evidence type="ECO:0000256" key="4">
    <source>
        <dbReference type="ARBA" id="ARBA00023125"/>
    </source>
</evidence>
<dbReference type="PANTHER" id="PTHR35807">
    <property type="entry name" value="TRANSCRIPTIONAL REGULATOR REDD-RELATED"/>
    <property type="match status" value="1"/>
</dbReference>
<dbReference type="AlphaFoldDB" id="A0A563ERC0"/>
<name>A0A563ERC0_9PSEU</name>
<dbReference type="RefSeq" id="WP_146353832.1">
    <property type="nucleotide sequence ID" value="NZ_VOBR01000013.1"/>
</dbReference>
<dbReference type="GO" id="GO:0003677">
    <property type="term" value="F:DNA binding"/>
    <property type="evidence" value="ECO:0007669"/>
    <property type="project" value="UniProtKB-UniRule"/>
</dbReference>
<dbReference type="EMBL" id="VOBR01000013">
    <property type="protein sequence ID" value="TWP50209.1"/>
    <property type="molecule type" value="Genomic_DNA"/>
</dbReference>
<dbReference type="GO" id="GO:0006355">
    <property type="term" value="P:regulation of DNA-templated transcription"/>
    <property type="evidence" value="ECO:0007669"/>
    <property type="project" value="InterPro"/>
</dbReference>
<evidence type="ECO:0000256" key="6">
    <source>
        <dbReference type="PROSITE-ProRule" id="PRU00339"/>
    </source>
</evidence>
<organism evidence="9 10">
    <name type="scientific">Lentzea tibetensis</name>
    <dbReference type="NCBI Taxonomy" id="2591470"/>
    <lineage>
        <taxon>Bacteria</taxon>
        <taxon>Bacillati</taxon>
        <taxon>Actinomycetota</taxon>
        <taxon>Actinomycetes</taxon>
        <taxon>Pseudonocardiales</taxon>
        <taxon>Pseudonocardiaceae</taxon>
        <taxon>Lentzea</taxon>
    </lineage>
</organism>
<feature type="DNA-binding region" description="OmpR/PhoB-type" evidence="7">
    <location>
        <begin position="1"/>
        <end position="92"/>
    </location>
</feature>
<evidence type="ECO:0000313" key="10">
    <source>
        <dbReference type="Proteomes" id="UP000316639"/>
    </source>
</evidence>
<reference evidence="9 10" key="1">
    <citation type="submission" date="2019-07" db="EMBL/GenBank/DDBJ databases">
        <title>Lentzea xizangensis sp. nov., isolated from Qinghai-Tibetan Plateau Soils.</title>
        <authorList>
            <person name="Huang J."/>
        </authorList>
    </citation>
    <scope>NUCLEOTIDE SEQUENCE [LARGE SCALE GENOMIC DNA]</scope>
    <source>
        <strain evidence="9 10">FXJ1.1311</strain>
    </source>
</reference>
<dbReference type="Pfam" id="PF13424">
    <property type="entry name" value="TPR_12"/>
    <property type="match status" value="2"/>
</dbReference>
<evidence type="ECO:0000256" key="1">
    <source>
        <dbReference type="ARBA" id="ARBA00005820"/>
    </source>
</evidence>
<dbReference type="GO" id="GO:0043531">
    <property type="term" value="F:ADP binding"/>
    <property type="evidence" value="ECO:0007669"/>
    <property type="project" value="InterPro"/>
</dbReference>
<evidence type="ECO:0000313" key="9">
    <source>
        <dbReference type="EMBL" id="TWP50209.1"/>
    </source>
</evidence>
<dbReference type="Pfam" id="PF03704">
    <property type="entry name" value="BTAD"/>
    <property type="match status" value="1"/>
</dbReference>
<keyword evidence="10" id="KW-1185">Reference proteome</keyword>
<proteinExistence type="inferred from homology"/>
<comment type="similarity">
    <text evidence="1">Belongs to the AfsR/DnrI/RedD regulatory family.</text>
</comment>
<dbReference type="OrthoDB" id="4507225at2"/>
<dbReference type="InterPro" id="IPR005158">
    <property type="entry name" value="BTAD"/>
</dbReference>
<evidence type="ECO:0000259" key="8">
    <source>
        <dbReference type="PROSITE" id="PS51755"/>
    </source>
</evidence>
<keyword evidence="4 7" id="KW-0238">DNA-binding</keyword>
<dbReference type="PROSITE" id="PS50005">
    <property type="entry name" value="TPR"/>
    <property type="match status" value="2"/>
</dbReference>
<dbReference type="SMART" id="SM01043">
    <property type="entry name" value="BTAD"/>
    <property type="match status" value="1"/>
</dbReference>
<keyword evidence="3" id="KW-0805">Transcription regulation</keyword>
<feature type="domain" description="OmpR/PhoB-type" evidence="8">
    <location>
        <begin position="1"/>
        <end position="92"/>
    </location>
</feature>
<evidence type="ECO:0000256" key="7">
    <source>
        <dbReference type="PROSITE-ProRule" id="PRU01091"/>
    </source>
</evidence>
<dbReference type="InterPro" id="IPR036388">
    <property type="entry name" value="WH-like_DNA-bd_sf"/>
</dbReference>
<gene>
    <name evidence="9" type="ORF">FKR81_21085</name>
</gene>
<dbReference type="SUPFAM" id="SSF52540">
    <property type="entry name" value="P-loop containing nucleoside triphosphate hydrolases"/>
    <property type="match status" value="1"/>
</dbReference>
<sequence>MTRIRLLGAVEVHVGGTPHPVGRPLLRGVLTLLALQAGEAVPVEKMIDAVWDEALSDDARGLIHGYVSGLRKVLRPAGVQISRRGPGYALEVERDHVDLLMFRSLVARARAEEDPGLLRDALALWRGDPLAGVPRTTFFDGMRTTLTEEHLVVAEEWVEHELRAGRHREVLPELSVLVAGNPLRETLVAALMRTLYRNGRQADALRCYETTRSRLADELGLDPSGELRSLHERILRADEELLERQPPPPEAEPARGRNALPLDVADFTGRSPEVDRVLAELPAPGTTAVLVVDGMAGVGKTTLAVHVAQRLRDRYPDAQLFVDLHGFTAGRQPVEPVAALDVLLRSLGVPAAEIPNDVDQRIAAWRTELAGRRAVIVLDNVADSAQVDPLISGAPDCLVIVTSRRRLRTVHGAVLLSLDVLADDDALALLTRVLGDRVAAEPDAARELVRLCGGLPLAIRIAAARLLHRPQWAVEDAVERFREERRRHSDIAAAFALSYRDLGPAHQRMFRLLGLHPGTDVDALAAAALADVPYLDADDLLEDLLDLHLVEQRARGRYTMHDLVRDHARALVDAEEPAREQQKATGRLLDYYLHVAHFAADLLQPGRREPGPTVGRVPARLPRLRDTQTAMGWFTSEHANLVALARLAAASGFDRAASELPSHVGNYLVISERVDDLVAIQEPAAEAARRLGDPVAESRSQYHLALTRYMQCQYRAGLTHADRTLALARDVADQARESMALVVRGMLLHRLGDYADAMAAYEAALPIQQQQNNYRHAAITIANQGRVHLTLGQLAGAREQLDKALIKNREIGERSEEGSVLAALGAVHARLGEHEQAAELLAEALELAREVGNTHYEMRALIKSADARRRAGDLAAAASFGERAVEMLGHGRSADHLATAHNVLGDIAFDRGDVPAAIAHHTQARYLAERIEYLAELEHALDGLARTRS</sequence>